<comment type="subcellular location">
    <subcellularLocation>
        <location evidence="1 7">Cell membrane</location>
        <topology evidence="1 7">Multi-pass membrane protein</topology>
    </subcellularLocation>
</comment>
<keyword evidence="10" id="KW-1185">Reference proteome</keyword>
<feature type="transmembrane region" description="Helical" evidence="7">
    <location>
        <begin position="66"/>
        <end position="88"/>
    </location>
</feature>
<dbReference type="AlphaFoldDB" id="E3J6Q5"/>
<evidence type="ECO:0000313" key="10">
    <source>
        <dbReference type="Proteomes" id="UP000002484"/>
    </source>
</evidence>
<evidence type="ECO:0000256" key="6">
    <source>
        <dbReference type="ARBA" id="ARBA00023136"/>
    </source>
</evidence>
<dbReference type="KEGG" id="fri:FraEuI1c_3973"/>
<dbReference type="Proteomes" id="UP000002484">
    <property type="component" value="Chromosome"/>
</dbReference>
<keyword evidence="3 7" id="KW-1003">Cell membrane</keyword>
<accession>E3J6Q5</accession>
<dbReference type="eggNOG" id="COG0586">
    <property type="taxonomic scope" value="Bacteria"/>
</dbReference>
<dbReference type="GO" id="GO:0005886">
    <property type="term" value="C:plasma membrane"/>
    <property type="evidence" value="ECO:0007669"/>
    <property type="project" value="UniProtKB-SubCell"/>
</dbReference>
<feature type="domain" description="VTT" evidence="8">
    <location>
        <begin position="41"/>
        <end position="172"/>
    </location>
</feature>
<sequence length="225" mass="23746">MSASLAVNVLDPASLTATFGLTGLILVVFAETGLLIGFFLPGDSLLFLAGAYSATAATGDQPHFHIGAVLVGVAVAAILGAQVGYLIGRRTGPRLFNRPNSRLFKQENVLRAQEFLERYGYGKSIILARFVPIVRTFMNPVAGVVGVPARTFLVYNVIGGLVWSLGVTLLGYALGRAIPIDRYIIPVTLVIVLLSAIPVLREFAKRRGAGGRHSAVGRAGDAEGS</sequence>
<dbReference type="PANTHER" id="PTHR30353">
    <property type="entry name" value="INNER MEMBRANE PROTEIN DEDA-RELATED"/>
    <property type="match status" value="1"/>
</dbReference>
<gene>
    <name evidence="9" type="ordered locus">FraEuI1c_3973</name>
</gene>
<dbReference type="RefSeq" id="WP_013425097.1">
    <property type="nucleotide sequence ID" value="NC_014666.1"/>
</dbReference>
<keyword evidence="4 7" id="KW-0812">Transmembrane</keyword>
<name>E3J6Q5_PSEI1</name>
<feature type="transmembrane region" description="Helical" evidence="7">
    <location>
        <begin position="12"/>
        <end position="29"/>
    </location>
</feature>
<dbReference type="PANTHER" id="PTHR30353:SF0">
    <property type="entry name" value="TRANSMEMBRANE PROTEIN"/>
    <property type="match status" value="1"/>
</dbReference>
<dbReference type="EMBL" id="CP002299">
    <property type="protein sequence ID" value="ADP81979.1"/>
    <property type="molecule type" value="Genomic_DNA"/>
</dbReference>
<evidence type="ECO:0000256" key="7">
    <source>
        <dbReference type="RuleBase" id="RU367016"/>
    </source>
</evidence>
<feature type="transmembrane region" description="Helical" evidence="7">
    <location>
        <begin position="152"/>
        <end position="174"/>
    </location>
</feature>
<dbReference type="InterPro" id="IPR032818">
    <property type="entry name" value="DedA-like"/>
</dbReference>
<evidence type="ECO:0000256" key="1">
    <source>
        <dbReference type="ARBA" id="ARBA00004651"/>
    </source>
</evidence>
<feature type="transmembrane region" description="Helical" evidence="7">
    <location>
        <begin position="180"/>
        <end position="200"/>
    </location>
</feature>
<dbReference type="STRING" id="298654.FraEuI1c_3973"/>
<protein>
    <submittedName>
        <fullName evidence="9">SNARE associated Golgi protein-like protein</fullName>
    </submittedName>
</protein>
<dbReference type="Pfam" id="PF09335">
    <property type="entry name" value="VTT_dom"/>
    <property type="match status" value="1"/>
</dbReference>
<evidence type="ECO:0000259" key="8">
    <source>
        <dbReference type="Pfam" id="PF09335"/>
    </source>
</evidence>
<dbReference type="InterPro" id="IPR032816">
    <property type="entry name" value="VTT_dom"/>
</dbReference>
<evidence type="ECO:0000256" key="3">
    <source>
        <dbReference type="ARBA" id="ARBA00022475"/>
    </source>
</evidence>
<feature type="transmembrane region" description="Helical" evidence="7">
    <location>
        <begin position="34"/>
        <end position="54"/>
    </location>
</feature>
<evidence type="ECO:0000256" key="5">
    <source>
        <dbReference type="ARBA" id="ARBA00022989"/>
    </source>
</evidence>
<evidence type="ECO:0000256" key="2">
    <source>
        <dbReference type="ARBA" id="ARBA00010792"/>
    </source>
</evidence>
<evidence type="ECO:0000313" key="9">
    <source>
        <dbReference type="EMBL" id="ADP81979.1"/>
    </source>
</evidence>
<dbReference type="InParanoid" id="E3J6Q5"/>
<dbReference type="OrthoDB" id="9813426at2"/>
<keyword evidence="6 7" id="KW-0472">Membrane</keyword>
<reference evidence="9 10" key="1">
    <citation type="submission" date="2010-10" db="EMBL/GenBank/DDBJ databases">
        <title>Complete sequence of Frankia sp. EuI1c.</title>
        <authorList>
            <consortium name="US DOE Joint Genome Institute"/>
            <person name="Lucas S."/>
            <person name="Copeland A."/>
            <person name="Lapidus A."/>
            <person name="Cheng J.-F."/>
            <person name="Bruce D."/>
            <person name="Goodwin L."/>
            <person name="Pitluck S."/>
            <person name="Chertkov O."/>
            <person name="Detter J.C."/>
            <person name="Han C."/>
            <person name="Tapia R."/>
            <person name="Land M."/>
            <person name="Hauser L."/>
            <person name="Jeffries C."/>
            <person name="Kyrpides N."/>
            <person name="Ivanova N."/>
            <person name="Mikhailova N."/>
            <person name="Beauchemin N."/>
            <person name="Sen A."/>
            <person name="Sur S.A."/>
            <person name="Gtari M."/>
            <person name="Wall L."/>
            <person name="Tisa L."/>
            <person name="Woyke T."/>
        </authorList>
    </citation>
    <scope>NUCLEOTIDE SEQUENCE [LARGE SCALE GENOMIC DNA]</scope>
    <source>
        <strain evidence="10">DSM 45817 / CECT 9037 / EuI1c</strain>
    </source>
</reference>
<organism evidence="9 10">
    <name type="scientific">Pseudofrankia inefficax (strain DSM 45817 / CECT 9037 / DDB 130130 / EuI1c)</name>
    <name type="common">Frankia inefficax</name>
    <dbReference type="NCBI Taxonomy" id="298654"/>
    <lineage>
        <taxon>Bacteria</taxon>
        <taxon>Bacillati</taxon>
        <taxon>Actinomycetota</taxon>
        <taxon>Actinomycetes</taxon>
        <taxon>Frankiales</taxon>
        <taxon>Frankiaceae</taxon>
        <taxon>Pseudofrankia</taxon>
    </lineage>
</organism>
<evidence type="ECO:0000256" key="4">
    <source>
        <dbReference type="ARBA" id="ARBA00022692"/>
    </source>
</evidence>
<proteinExistence type="inferred from homology"/>
<keyword evidence="5 7" id="KW-1133">Transmembrane helix</keyword>
<dbReference type="HOGENOM" id="CLU_044208_6_0_11"/>
<comment type="similarity">
    <text evidence="2 7">Belongs to the DedA family.</text>
</comment>